<dbReference type="GO" id="GO:0000822">
    <property type="term" value="F:inositol hexakisphosphate binding"/>
    <property type="evidence" value="ECO:0007669"/>
    <property type="project" value="TreeGrafter"/>
</dbReference>
<evidence type="ECO:0000259" key="9">
    <source>
        <dbReference type="PROSITE" id="PS51380"/>
    </source>
</evidence>
<dbReference type="OrthoDB" id="9970435at2759"/>
<dbReference type="GO" id="GO:0005886">
    <property type="term" value="C:plasma membrane"/>
    <property type="evidence" value="ECO:0007669"/>
    <property type="project" value="TreeGrafter"/>
</dbReference>
<feature type="domain" description="EXS" evidence="9">
    <location>
        <begin position="592"/>
        <end position="792"/>
    </location>
</feature>
<evidence type="ECO:0008006" key="13">
    <source>
        <dbReference type="Google" id="ProtNLM"/>
    </source>
</evidence>
<feature type="transmembrane region" description="Helical" evidence="8">
    <location>
        <begin position="430"/>
        <end position="448"/>
    </location>
</feature>
<comment type="caution">
    <text evidence="11">The sequence shown here is derived from an EMBL/GenBank/DDBJ whole genome shotgun (WGS) entry which is preliminary data.</text>
</comment>
<keyword evidence="12" id="KW-1185">Reference proteome</keyword>
<evidence type="ECO:0000256" key="7">
    <source>
        <dbReference type="SAM" id="MobiDB-lite"/>
    </source>
</evidence>
<dbReference type="Pfam" id="PF03105">
    <property type="entry name" value="SPX"/>
    <property type="match status" value="1"/>
</dbReference>
<dbReference type="FunCoup" id="A0A1Z5JJL2">
    <property type="interactions" value="32"/>
</dbReference>
<keyword evidence="4 8" id="KW-1133">Transmembrane helix</keyword>
<comment type="subcellular location">
    <subcellularLocation>
        <location evidence="1">Membrane</location>
        <topology evidence="1">Multi-pass membrane protein</topology>
    </subcellularLocation>
</comment>
<dbReference type="AlphaFoldDB" id="A0A1Z5JJL2"/>
<evidence type="ECO:0000256" key="3">
    <source>
        <dbReference type="ARBA" id="ARBA00022692"/>
    </source>
</evidence>
<evidence type="ECO:0000256" key="4">
    <source>
        <dbReference type="ARBA" id="ARBA00022989"/>
    </source>
</evidence>
<feature type="transmembrane region" description="Helical" evidence="8">
    <location>
        <begin position="501"/>
        <end position="520"/>
    </location>
</feature>
<evidence type="ECO:0000259" key="10">
    <source>
        <dbReference type="PROSITE" id="PS51382"/>
    </source>
</evidence>
<feature type="transmembrane region" description="Helical" evidence="8">
    <location>
        <begin position="733"/>
        <end position="751"/>
    </location>
</feature>
<keyword evidence="3 8" id="KW-0812">Transmembrane</keyword>
<evidence type="ECO:0000256" key="1">
    <source>
        <dbReference type="ARBA" id="ARBA00004141"/>
    </source>
</evidence>
<gene>
    <name evidence="11" type="ORF">FisN_20Hh184</name>
</gene>
<dbReference type="InParanoid" id="A0A1Z5JJL2"/>
<dbReference type="PROSITE" id="PS51382">
    <property type="entry name" value="SPX"/>
    <property type="match status" value="1"/>
</dbReference>
<dbReference type="Pfam" id="PF03124">
    <property type="entry name" value="EXS"/>
    <property type="match status" value="1"/>
</dbReference>
<organism evidence="11 12">
    <name type="scientific">Fistulifera solaris</name>
    <name type="common">Oleaginous diatom</name>
    <dbReference type="NCBI Taxonomy" id="1519565"/>
    <lineage>
        <taxon>Eukaryota</taxon>
        <taxon>Sar</taxon>
        <taxon>Stramenopiles</taxon>
        <taxon>Ochrophyta</taxon>
        <taxon>Bacillariophyta</taxon>
        <taxon>Bacillariophyceae</taxon>
        <taxon>Bacillariophycidae</taxon>
        <taxon>Naviculales</taxon>
        <taxon>Naviculaceae</taxon>
        <taxon>Fistulifera</taxon>
    </lineage>
</organism>
<evidence type="ECO:0000256" key="2">
    <source>
        <dbReference type="ARBA" id="ARBA00009665"/>
    </source>
</evidence>
<feature type="compositionally biased region" description="Basic and acidic residues" evidence="7">
    <location>
        <begin position="88"/>
        <end position="97"/>
    </location>
</feature>
<feature type="transmembrane region" description="Helical" evidence="8">
    <location>
        <begin position="664"/>
        <end position="686"/>
    </location>
</feature>
<dbReference type="InterPro" id="IPR004342">
    <property type="entry name" value="EXS_C"/>
</dbReference>
<feature type="transmembrane region" description="Helical" evidence="8">
    <location>
        <begin position="707"/>
        <end position="727"/>
    </location>
</feature>
<reference evidence="11 12" key="1">
    <citation type="journal article" date="2015" name="Plant Cell">
        <title>Oil accumulation by the oleaginous diatom Fistulifera solaris as revealed by the genome and transcriptome.</title>
        <authorList>
            <person name="Tanaka T."/>
            <person name="Maeda Y."/>
            <person name="Veluchamy A."/>
            <person name="Tanaka M."/>
            <person name="Abida H."/>
            <person name="Marechal E."/>
            <person name="Bowler C."/>
            <person name="Muto M."/>
            <person name="Sunaga Y."/>
            <person name="Tanaka M."/>
            <person name="Yoshino T."/>
            <person name="Taniguchi T."/>
            <person name="Fukuda Y."/>
            <person name="Nemoto M."/>
            <person name="Matsumoto M."/>
            <person name="Wong P.S."/>
            <person name="Aburatani S."/>
            <person name="Fujibuchi W."/>
        </authorList>
    </citation>
    <scope>NUCLEOTIDE SEQUENCE [LARGE SCALE GENOMIC DNA]</scope>
    <source>
        <strain evidence="11 12">JPCC DA0580</strain>
    </source>
</reference>
<sequence>MVEFGLKLEDNKVEEWSEYYIQYERLKKILKKCKEARQKCADLEEKRPDEAATIRKAVESGLSTPHQSSVNLPQLSEPTSSVNPLNKISEDSHHEPTSELSSLFHPLGTSPDESSGRYSSYGSESALTRAFSGVSDYFSRSFERQFRDALKEASGTANEFDEALDEEIKRVNDFYSSKMKELEERLIFLKESVKVARGQNADSVSDSDLTPLITQRKGESSILSLNAHTMENLAAAVRRRLTGSRKSYDSNEDSTQRLLGDEDEDIIDRNANPEDARKMKEAQSIKRALIDEYRTAKLLHNFSIMNYTGFVKIVKKYDKTIKECQGKFKKVVTSDTICNGGKDVEGFANRLEFLFANWFCDRDINEARAQMLPKKGDGLQMDWSQLRLGYRMGMCSVLALWVCWDCIWGMLQNGSTTIGGRTAFPVFRGFFGLLLVQWFWGASVWVWTRYRVNYIYIMDLDPHLVRSPIAIFNDSVDDTLFYLITMLLYYKAGVHDIPGNFPAGIFPAIAVCYALYRLIFPLQLRIPMWTTIWEVITAPMTSPAFYHSYIGDIFTSMVKVFQDLAWTTGFMLSGDFLISEDSKRATNHTWSHASWYKQILIPLLTLAPLWFRFNQCLRRYMDTGNRFPHLANAFKYALTQTVTLFGAFHPLYMTNKHESALFQLFWTCAFVSSSLYSFFWDVYMDWGLGRPEFRFLGPRLMYPRRKLYFVIIGLDLVLRFAWVLTLVPPESGAAFALPAYLTAVSMMLELFRRTVWGFLRLENEHRSNTAGYRRVGFVPLHFATGHTHDYNKAKEMRGTSVLIEVAFVTIVVVAAAAVSVVAAQHATQRSGHEL</sequence>
<dbReference type="PANTHER" id="PTHR10783:SF103">
    <property type="entry name" value="SOLUTE CARRIER FAMILY 53 MEMBER 1"/>
    <property type="match status" value="1"/>
</dbReference>
<dbReference type="GO" id="GO:0006817">
    <property type="term" value="P:phosphate ion transport"/>
    <property type="evidence" value="ECO:0007669"/>
    <property type="project" value="TreeGrafter"/>
</dbReference>
<keyword evidence="6" id="KW-0175">Coiled coil</keyword>
<feature type="domain" description="SPX" evidence="10">
    <location>
        <begin position="2"/>
        <end position="331"/>
    </location>
</feature>
<dbReference type="Proteomes" id="UP000198406">
    <property type="component" value="Unassembled WGS sequence"/>
</dbReference>
<evidence type="ECO:0000313" key="12">
    <source>
        <dbReference type="Proteomes" id="UP000198406"/>
    </source>
</evidence>
<protein>
    <recommendedName>
        <fullName evidence="13">Xenotropic and polytropic retrovirus receptor 1</fullName>
    </recommendedName>
</protein>
<evidence type="ECO:0000256" key="6">
    <source>
        <dbReference type="SAM" id="Coils"/>
    </source>
</evidence>
<feature type="transmembrane region" description="Helical" evidence="8">
    <location>
        <begin position="801"/>
        <end position="823"/>
    </location>
</feature>
<feature type="transmembrane region" description="Helical" evidence="8">
    <location>
        <begin position="388"/>
        <end position="410"/>
    </location>
</feature>
<name>A0A1Z5JJL2_FISSO</name>
<dbReference type="EMBL" id="BDSP01000076">
    <property type="protein sequence ID" value="GAX14193.1"/>
    <property type="molecule type" value="Genomic_DNA"/>
</dbReference>
<feature type="region of interest" description="Disordered" evidence="7">
    <location>
        <begin position="59"/>
        <end position="121"/>
    </location>
</feature>
<dbReference type="GO" id="GO:0016036">
    <property type="term" value="P:cellular response to phosphate starvation"/>
    <property type="evidence" value="ECO:0007669"/>
    <property type="project" value="TreeGrafter"/>
</dbReference>
<dbReference type="InterPro" id="IPR004331">
    <property type="entry name" value="SPX_dom"/>
</dbReference>
<dbReference type="PANTHER" id="PTHR10783">
    <property type="entry name" value="XENOTROPIC AND POLYTROPIC RETROVIRUS RECEPTOR 1-RELATED"/>
    <property type="match status" value="1"/>
</dbReference>
<feature type="transmembrane region" description="Helical" evidence="8">
    <location>
        <begin position="633"/>
        <end position="652"/>
    </location>
</feature>
<keyword evidence="5 8" id="KW-0472">Membrane</keyword>
<dbReference type="GO" id="GO:0005794">
    <property type="term" value="C:Golgi apparatus"/>
    <property type="evidence" value="ECO:0007669"/>
    <property type="project" value="TreeGrafter"/>
</dbReference>
<evidence type="ECO:0000256" key="8">
    <source>
        <dbReference type="SAM" id="Phobius"/>
    </source>
</evidence>
<evidence type="ECO:0000313" key="11">
    <source>
        <dbReference type="EMBL" id="GAX14193.1"/>
    </source>
</evidence>
<proteinExistence type="inferred from homology"/>
<feature type="compositionally biased region" description="Polar residues" evidence="7">
    <location>
        <begin position="61"/>
        <end position="86"/>
    </location>
</feature>
<accession>A0A1Z5JJL2</accession>
<evidence type="ECO:0000256" key="5">
    <source>
        <dbReference type="ARBA" id="ARBA00023136"/>
    </source>
</evidence>
<comment type="similarity">
    <text evidence="2">Belongs to the SYG1 (TC 2.A.94) family.</text>
</comment>
<feature type="coiled-coil region" evidence="6">
    <location>
        <begin position="172"/>
        <end position="199"/>
    </location>
</feature>
<dbReference type="PROSITE" id="PS51380">
    <property type="entry name" value="EXS"/>
    <property type="match status" value="1"/>
</dbReference>